<feature type="compositionally biased region" description="Basic and acidic residues" evidence="1">
    <location>
        <begin position="170"/>
        <end position="187"/>
    </location>
</feature>
<organism evidence="2 3">
    <name type="scientific">Mycena belliarum</name>
    <dbReference type="NCBI Taxonomy" id="1033014"/>
    <lineage>
        <taxon>Eukaryota</taxon>
        <taxon>Fungi</taxon>
        <taxon>Dikarya</taxon>
        <taxon>Basidiomycota</taxon>
        <taxon>Agaricomycotina</taxon>
        <taxon>Agaricomycetes</taxon>
        <taxon>Agaricomycetidae</taxon>
        <taxon>Agaricales</taxon>
        <taxon>Marasmiineae</taxon>
        <taxon>Mycenaceae</taxon>
        <taxon>Mycena</taxon>
    </lineage>
</organism>
<keyword evidence="3" id="KW-1185">Reference proteome</keyword>
<proteinExistence type="predicted"/>
<feature type="compositionally biased region" description="Basic residues" evidence="1">
    <location>
        <begin position="374"/>
        <end position="386"/>
    </location>
</feature>
<feature type="compositionally biased region" description="Basic and acidic residues" evidence="1">
    <location>
        <begin position="313"/>
        <end position="326"/>
    </location>
</feature>
<accession>A0AAD6TZI0</accession>
<name>A0AAD6TZI0_9AGAR</name>
<protein>
    <submittedName>
        <fullName evidence="2">Uncharacterized protein</fullName>
    </submittedName>
</protein>
<feature type="compositionally biased region" description="Gly residues" evidence="1">
    <location>
        <begin position="402"/>
        <end position="419"/>
    </location>
</feature>
<feature type="region of interest" description="Disordered" evidence="1">
    <location>
        <begin position="96"/>
        <end position="431"/>
    </location>
</feature>
<evidence type="ECO:0000313" key="2">
    <source>
        <dbReference type="EMBL" id="KAJ7084573.1"/>
    </source>
</evidence>
<feature type="compositionally biased region" description="Basic and acidic residues" evidence="1">
    <location>
        <begin position="139"/>
        <end position="162"/>
    </location>
</feature>
<dbReference type="AlphaFoldDB" id="A0AAD6TZI0"/>
<feature type="compositionally biased region" description="Basic and acidic residues" evidence="1">
    <location>
        <begin position="286"/>
        <end position="297"/>
    </location>
</feature>
<sequence>MTMVWTALAKRIGLAQRFFQKYEAEYAATSPAMLPSSPVSTAPEVYRDMPSTRSAAGRVNYLYDQVPHHQGQLPAGYDPNTEWLPFHVKVPAYLERGFPSRGPEDRPSTVYYSPGGERRELEVSSRSSHGAGPEFQLPEDDRKGPPASRNSERGLRPNRPEKSVPASSAKADRPPPEKRPARRDPQEHWGLGSPSHGLLAAETPYKKAEEFFVPRSPTGTRRETAVPGSDLPNPLQGLASAAPYGFPNDSISQAPIFRSKGKGVPRRSTATAARIQLEEVPEVDEESFHSTHRRDPPPHFAFDARGFPTGQEPRPEPETRARERGRSGSVPSRHAEESSRSPARRRTARPRTGRDDRDPSDGDDSSSDDEGSRRGRRPHPPRRRRSPSPNRPGPGSPSRPPGRGGGGGDSGGGGGGGGDGGDRSFPFVAPGAPYGTMVPTIEPKLKLESLPTWDGNYDTAVEYFWDVGQLASLLGWLPQALGFWLPSRLKAGSPVQRWFSIQSSARQADMRSHYMNYLRAIKERYLGKKWQLLMNIEYENQSFRQAGHERESPQSFLGRRVQWTRMLANADDGGPLEVFLVMRKAPIRWSAILVLENISSIEELYEKVNEHDESLVDAVRKDAPDVVTLKNLGAALKHLGWSSAEGGTSRRSHRANLTEADDSLGAGGG</sequence>
<feature type="region of interest" description="Disordered" evidence="1">
    <location>
        <begin position="643"/>
        <end position="669"/>
    </location>
</feature>
<dbReference type="Proteomes" id="UP001222325">
    <property type="component" value="Unassembled WGS sequence"/>
</dbReference>
<feature type="compositionally biased region" description="Basic residues" evidence="1">
    <location>
        <begin position="342"/>
        <end position="351"/>
    </location>
</feature>
<evidence type="ECO:0000256" key="1">
    <source>
        <dbReference type="SAM" id="MobiDB-lite"/>
    </source>
</evidence>
<evidence type="ECO:0000313" key="3">
    <source>
        <dbReference type="Proteomes" id="UP001222325"/>
    </source>
</evidence>
<gene>
    <name evidence="2" type="ORF">B0H15DRAFT_951453</name>
</gene>
<comment type="caution">
    <text evidence="2">The sequence shown here is derived from an EMBL/GenBank/DDBJ whole genome shotgun (WGS) entry which is preliminary data.</text>
</comment>
<reference evidence="2" key="1">
    <citation type="submission" date="2023-03" db="EMBL/GenBank/DDBJ databases">
        <title>Massive genome expansion in bonnet fungi (Mycena s.s.) driven by repeated elements and novel gene families across ecological guilds.</title>
        <authorList>
            <consortium name="Lawrence Berkeley National Laboratory"/>
            <person name="Harder C.B."/>
            <person name="Miyauchi S."/>
            <person name="Viragh M."/>
            <person name="Kuo A."/>
            <person name="Thoen E."/>
            <person name="Andreopoulos B."/>
            <person name="Lu D."/>
            <person name="Skrede I."/>
            <person name="Drula E."/>
            <person name="Henrissat B."/>
            <person name="Morin E."/>
            <person name="Kohler A."/>
            <person name="Barry K."/>
            <person name="LaButti K."/>
            <person name="Morin E."/>
            <person name="Salamov A."/>
            <person name="Lipzen A."/>
            <person name="Mereny Z."/>
            <person name="Hegedus B."/>
            <person name="Baldrian P."/>
            <person name="Stursova M."/>
            <person name="Weitz H."/>
            <person name="Taylor A."/>
            <person name="Grigoriev I.V."/>
            <person name="Nagy L.G."/>
            <person name="Martin F."/>
            <person name="Kauserud H."/>
        </authorList>
    </citation>
    <scope>NUCLEOTIDE SEQUENCE</scope>
    <source>
        <strain evidence="2">CBHHK173m</strain>
    </source>
</reference>
<dbReference type="EMBL" id="JARJCN010000037">
    <property type="protein sequence ID" value="KAJ7084573.1"/>
    <property type="molecule type" value="Genomic_DNA"/>
</dbReference>
<feature type="compositionally biased region" description="Pro residues" evidence="1">
    <location>
        <begin position="389"/>
        <end position="400"/>
    </location>
</feature>